<dbReference type="AlphaFoldDB" id="A0A1R4KIZ3"/>
<proteinExistence type="predicted"/>
<accession>A0A1R4KIZ3</accession>
<name>A0A1R4KIZ3_9ACTN</name>
<gene>
    <name evidence="2" type="ORF">FM114_14850</name>
</gene>
<keyword evidence="3" id="KW-1185">Reference proteome</keyword>
<protein>
    <submittedName>
        <fullName evidence="2">COG2315: Uncharacterized protein conserved in bacteria</fullName>
    </submittedName>
</protein>
<evidence type="ECO:0000313" key="3">
    <source>
        <dbReference type="Proteomes" id="UP000188342"/>
    </source>
</evidence>
<dbReference type="Pfam" id="PF04237">
    <property type="entry name" value="YjbR"/>
    <property type="match status" value="1"/>
</dbReference>
<evidence type="ECO:0000256" key="1">
    <source>
        <dbReference type="SAM" id="MobiDB-lite"/>
    </source>
</evidence>
<dbReference type="Proteomes" id="UP000188342">
    <property type="component" value="Unassembled WGS sequence"/>
</dbReference>
<dbReference type="InterPro" id="IPR038056">
    <property type="entry name" value="YjbR-like_sf"/>
</dbReference>
<dbReference type="InterPro" id="IPR058532">
    <property type="entry name" value="YjbR/MT2646/Rv2570-like"/>
</dbReference>
<dbReference type="Gene3D" id="3.90.1150.30">
    <property type="match status" value="1"/>
</dbReference>
<feature type="region of interest" description="Disordered" evidence="1">
    <location>
        <begin position="75"/>
        <end position="101"/>
    </location>
</feature>
<evidence type="ECO:0000313" key="2">
    <source>
        <dbReference type="EMBL" id="SJN44199.1"/>
    </source>
</evidence>
<dbReference type="SUPFAM" id="SSF142906">
    <property type="entry name" value="YjbR-like"/>
    <property type="match status" value="1"/>
</dbReference>
<dbReference type="STRING" id="1255658.FM114_14850"/>
<dbReference type="EMBL" id="FUKQ01000058">
    <property type="protein sequence ID" value="SJN44199.1"/>
    <property type="molecule type" value="Genomic_DNA"/>
</dbReference>
<organism evidence="2 3">
    <name type="scientific">Luteococcus japonicus LSP_Lj1</name>
    <dbReference type="NCBI Taxonomy" id="1255658"/>
    <lineage>
        <taxon>Bacteria</taxon>
        <taxon>Bacillati</taxon>
        <taxon>Actinomycetota</taxon>
        <taxon>Actinomycetes</taxon>
        <taxon>Propionibacteriales</taxon>
        <taxon>Propionibacteriaceae</taxon>
        <taxon>Luteococcus</taxon>
    </lineage>
</organism>
<reference evidence="2 3" key="1">
    <citation type="submission" date="2017-02" db="EMBL/GenBank/DDBJ databases">
        <authorList>
            <person name="Peterson S.W."/>
        </authorList>
    </citation>
    <scope>NUCLEOTIDE SEQUENCE [LARGE SCALE GENOMIC DNA]</scope>
    <source>
        <strain evidence="2 3">LSP_Lj1</strain>
    </source>
</reference>
<sequence>MQERAAECAEELSGAELTHPFGDDWDVYKVSGKVFMLFNQVEGQPVVILKSAPGAAKALVEGMDDFTPGYHMNKELRFPPDRGGLAATRRPGRASRWSARN</sequence>